<comment type="caution">
    <text evidence="5">The sequence shown here is derived from an EMBL/GenBank/DDBJ whole genome shotgun (WGS) entry which is preliminary data.</text>
</comment>
<sequence length="110" mass="12280">MSSPEPKQYGLILPSKVKNKPPTQATRKLNPLVDSDDELEKDEEESPLNWVEASLKKSAGNSGQQSLQKRLLREALQEDASIFQYDEVYDDMKAAKTSQTAASKNKANLK</sequence>
<feature type="region of interest" description="Disordered" evidence="3">
    <location>
        <begin position="1"/>
        <end position="48"/>
    </location>
</feature>
<dbReference type="PANTHER" id="PTHR31938:SF4">
    <property type="entry name" value="NUCLEAR SPECKLE SPLICING REGULATORY PROTEIN 1"/>
    <property type="match status" value="1"/>
</dbReference>
<organism evidence="5 6">
    <name type="scientific">Petrolisthes cinctipes</name>
    <name type="common">Flat porcelain crab</name>
    <dbReference type="NCBI Taxonomy" id="88211"/>
    <lineage>
        <taxon>Eukaryota</taxon>
        <taxon>Metazoa</taxon>
        <taxon>Ecdysozoa</taxon>
        <taxon>Arthropoda</taxon>
        <taxon>Crustacea</taxon>
        <taxon>Multicrustacea</taxon>
        <taxon>Malacostraca</taxon>
        <taxon>Eumalacostraca</taxon>
        <taxon>Eucarida</taxon>
        <taxon>Decapoda</taxon>
        <taxon>Pleocyemata</taxon>
        <taxon>Anomura</taxon>
        <taxon>Galatheoidea</taxon>
        <taxon>Porcellanidae</taxon>
        <taxon>Petrolisthes</taxon>
    </lineage>
</organism>
<keyword evidence="2" id="KW-0175">Coiled coil</keyword>
<protein>
    <recommendedName>
        <fullName evidence="4">Nuclear speckle splicing regulatory protein 1 N-terminal domain-containing protein</fullName>
    </recommendedName>
</protein>
<dbReference type="InterPro" id="IPR042816">
    <property type="entry name" value="Nsrp1"/>
</dbReference>
<evidence type="ECO:0000313" key="5">
    <source>
        <dbReference type="EMBL" id="KAK3851701.1"/>
    </source>
</evidence>
<feature type="domain" description="Nuclear speckle splicing regulatory protein 1 N-terminal" evidence="4">
    <location>
        <begin position="70"/>
        <end position="107"/>
    </location>
</feature>
<dbReference type="EMBL" id="JAWQEG010007769">
    <property type="protein sequence ID" value="KAK3851701.1"/>
    <property type="molecule type" value="Genomic_DNA"/>
</dbReference>
<dbReference type="AlphaFoldDB" id="A0AAE1BJ56"/>
<name>A0AAE1BJ56_PETCI</name>
<accession>A0AAE1BJ56</accession>
<evidence type="ECO:0000259" key="4">
    <source>
        <dbReference type="Pfam" id="PF09745"/>
    </source>
</evidence>
<gene>
    <name evidence="5" type="ORF">Pcinc_041665</name>
</gene>
<feature type="non-terminal residue" evidence="5">
    <location>
        <position position="1"/>
    </location>
</feature>
<dbReference type="InterPro" id="IPR018612">
    <property type="entry name" value="NSRP1_N"/>
</dbReference>
<feature type="compositionally biased region" description="Acidic residues" evidence="3">
    <location>
        <begin position="34"/>
        <end position="46"/>
    </location>
</feature>
<keyword evidence="6" id="KW-1185">Reference proteome</keyword>
<dbReference type="GO" id="GO:0000381">
    <property type="term" value="P:regulation of alternative mRNA splicing, via spliceosome"/>
    <property type="evidence" value="ECO:0007669"/>
    <property type="project" value="InterPro"/>
</dbReference>
<dbReference type="Pfam" id="PF09745">
    <property type="entry name" value="NSRP1_N"/>
    <property type="match status" value="1"/>
</dbReference>
<proteinExistence type="inferred from homology"/>
<evidence type="ECO:0000313" key="6">
    <source>
        <dbReference type="Proteomes" id="UP001286313"/>
    </source>
</evidence>
<evidence type="ECO:0000256" key="2">
    <source>
        <dbReference type="ARBA" id="ARBA00023054"/>
    </source>
</evidence>
<dbReference type="PANTHER" id="PTHR31938">
    <property type="entry name" value="NUCLEAR SPECKLE SPLICING REGULATORY PROTEIN 1"/>
    <property type="match status" value="1"/>
</dbReference>
<dbReference type="Proteomes" id="UP001286313">
    <property type="component" value="Unassembled WGS sequence"/>
</dbReference>
<reference evidence="5" key="1">
    <citation type="submission" date="2023-10" db="EMBL/GenBank/DDBJ databases">
        <title>Genome assemblies of two species of porcelain crab, Petrolisthes cinctipes and Petrolisthes manimaculis (Anomura: Porcellanidae).</title>
        <authorList>
            <person name="Angst P."/>
        </authorList>
    </citation>
    <scope>NUCLEOTIDE SEQUENCE</scope>
    <source>
        <strain evidence="5">PB745_01</strain>
        <tissue evidence="5">Gill</tissue>
    </source>
</reference>
<evidence type="ECO:0000256" key="3">
    <source>
        <dbReference type="SAM" id="MobiDB-lite"/>
    </source>
</evidence>
<evidence type="ECO:0000256" key="1">
    <source>
        <dbReference type="ARBA" id="ARBA00010126"/>
    </source>
</evidence>
<comment type="similarity">
    <text evidence="1">Belongs to the NSRP1 family.</text>
</comment>